<dbReference type="GO" id="GO:0030435">
    <property type="term" value="P:sporulation resulting in formation of a cellular spore"/>
    <property type="evidence" value="ECO:0007669"/>
    <property type="project" value="UniProtKB-KW"/>
</dbReference>
<accession>A0A1M4YJ13</accession>
<sequence>MRLERAMEIQDSLGVIDVKYNGHSVWIEEVHKDTKSAVVKDLDTNKVFEVPVSKLQEK</sequence>
<dbReference type="GO" id="GO:0042601">
    <property type="term" value="C:endospore-forming forespore"/>
    <property type="evidence" value="ECO:0007669"/>
    <property type="project" value="InterPro"/>
</dbReference>
<name>A0A1M4YJ13_9CLOT</name>
<proteinExistence type="inferred from homology"/>
<evidence type="ECO:0000256" key="1">
    <source>
        <dbReference type="ARBA" id="ARBA00004288"/>
    </source>
</evidence>
<keyword evidence="3" id="KW-0749">Sporulation</keyword>
<protein>
    <submittedName>
        <fullName evidence="4">Small acid-soluble spore protein H (Minor)</fullName>
    </submittedName>
</protein>
<comment type="similarity">
    <text evidence="2">Belongs to the SspH family.</text>
</comment>
<organism evidence="4 5">
    <name type="scientific">Caloramator proteoclasticus DSM 10124</name>
    <dbReference type="NCBI Taxonomy" id="1121262"/>
    <lineage>
        <taxon>Bacteria</taxon>
        <taxon>Bacillati</taxon>
        <taxon>Bacillota</taxon>
        <taxon>Clostridia</taxon>
        <taxon>Eubacteriales</taxon>
        <taxon>Clostridiaceae</taxon>
        <taxon>Caloramator</taxon>
    </lineage>
</organism>
<evidence type="ECO:0000256" key="2">
    <source>
        <dbReference type="ARBA" id="ARBA00006573"/>
    </source>
</evidence>
<evidence type="ECO:0000313" key="5">
    <source>
        <dbReference type="Proteomes" id="UP000184423"/>
    </source>
</evidence>
<gene>
    <name evidence="4" type="ORF">SAMN02746091_01678</name>
</gene>
<dbReference type="EMBL" id="FQVG01000031">
    <property type="protein sequence ID" value="SHF05729.1"/>
    <property type="molecule type" value="Genomic_DNA"/>
</dbReference>
<dbReference type="GO" id="GO:0030436">
    <property type="term" value="P:asexual sporulation"/>
    <property type="evidence" value="ECO:0007669"/>
    <property type="project" value="InterPro"/>
</dbReference>
<comment type="subcellular location">
    <subcellularLocation>
        <location evidence="1">Spore core</location>
    </subcellularLocation>
</comment>
<dbReference type="NCBIfam" id="TIGR02861">
    <property type="entry name" value="SASP_H"/>
    <property type="match status" value="1"/>
</dbReference>
<dbReference type="Pfam" id="PF08141">
    <property type="entry name" value="SspH"/>
    <property type="match status" value="1"/>
</dbReference>
<evidence type="ECO:0000256" key="3">
    <source>
        <dbReference type="ARBA" id="ARBA00022969"/>
    </source>
</evidence>
<reference evidence="5" key="1">
    <citation type="submission" date="2016-11" db="EMBL/GenBank/DDBJ databases">
        <authorList>
            <person name="Varghese N."/>
            <person name="Submissions S."/>
        </authorList>
    </citation>
    <scope>NUCLEOTIDE SEQUENCE [LARGE SCALE GENOMIC DNA]</scope>
    <source>
        <strain evidence="5">DSM 10124</strain>
    </source>
</reference>
<dbReference type="InterPro" id="IPR012610">
    <property type="entry name" value="SASP_SspH"/>
</dbReference>
<dbReference type="Proteomes" id="UP000184423">
    <property type="component" value="Unassembled WGS sequence"/>
</dbReference>
<evidence type="ECO:0000313" key="4">
    <source>
        <dbReference type="EMBL" id="SHF05729.1"/>
    </source>
</evidence>
<keyword evidence="5" id="KW-1185">Reference proteome</keyword>
<dbReference type="RefSeq" id="WP_027309026.1">
    <property type="nucleotide sequence ID" value="NZ_FQVG01000031.1"/>
</dbReference>
<dbReference type="AlphaFoldDB" id="A0A1M4YJ13"/>